<dbReference type="PANTHER" id="PTHR40254">
    <property type="entry name" value="BLR0577 PROTEIN"/>
    <property type="match status" value="1"/>
</dbReference>
<dbReference type="Proteomes" id="UP000031501">
    <property type="component" value="Chromosome"/>
</dbReference>
<dbReference type="AlphaFoldDB" id="A0A221P623"/>
<gene>
    <name evidence="2" type="ORF">LK07_30210</name>
</gene>
<evidence type="ECO:0000259" key="1">
    <source>
        <dbReference type="Pfam" id="PF13454"/>
    </source>
</evidence>
<reference evidence="2 3" key="1">
    <citation type="submission" date="2017-07" db="EMBL/GenBank/DDBJ databases">
        <title>Genome sequence of Streptomyces pluripotens MUSC 137T.</title>
        <authorList>
            <person name="Ser H.-L."/>
            <person name="Lee L.-H."/>
        </authorList>
    </citation>
    <scope>NUCLEOTIDE SEQUENCE [LARGE SCALE GENOMIC DNA]</scope>
    <source>
        <strain evidence="2 3">MUSC 137</strain>
    </source>
</reference>
<feature type="domain" description="FAD-dependent urate hydroxylase HpyO/Asp monooxygenase CreE-like FAD/NAD(P)-binding" evidence="1">
    <location>
        <begin position="10"/>
        <end position="197"/>
    </location>
</feature>
<keyword evidence="3" id="KW-1185">Reference proteome</keyword>
<dbReference type="OrthoDB" id="3653265at2"/>
<dbReference type="SUPFAM" id="SSF51905">
    <property type="entry name" value="FAD/NAD(P)-binding domain"/>
    <property type="match status" value="1"/>
</dbReference>
<evidence type="ECO:0000313" key="3">
    <source>
        <dbReference type="Proteomes" id="UP000031501"/>
    </source>
</evidence>
<dbReference type="STRING" id="1355015.LK06_029040"/>
<dbReference type="Pfam" id="PF13454">
    <property type="entry name" value="NAD_binding_9"/>
    <property type="match status" value="1"/>
</dbReference>
<dbReference type="EMBL" id="CP022433">
    <property type="protein sequence ID" value="ASN27602.1"/>
    <property type="molecule type" value="Genomic_DNA"/>
</dbReference>
<organism evidence="2 3">
    <name type="scientific">Streptomyces pluripotens</name>
    <dbReference type="NCBI Taxonomy" id="1355015"/>
    <lineage>
        <taxon>Bacteria</taxon>
        <taxon>Bacillati</taxon>
        <taxon>Actinomycetota</taxon>
        <taxon>Actinomycetes</taxon>
        <taxon>Kitasatosporales</taxon>
        <taxon>Streptomycetaceae</taxon>
        <taxon>Streptomyces</taxon>
    </lineage>
</organism>
<sequence length="663" mass="71661">MSTAPLVVCIVGAGPRGLSVLERLCANERQRPSHPSVTVHLVDPARPGAGQVWRTDQPRELLMNTVASQVTLYTDSSVDIEGPIEPGPSLYTWARHLGALSELERILGGHDDVTLSEAAALGPDDYPTRALYGSYLEDAFREVVTAAPEHVNVTVHRSLATALDGTSGSNGQDPLSVALADGTRLDGLDSVVLALGHVPSRKQPGIARTAKAAGLPHLLPANPADTDTSFIAAEQPVLLRGLGLNFFDHMALLTVGRGGSFDRNGERLRYRRSGREPRLIAGSRRGIPYHARGENQKGAHGRHTPRVLTQEVIDDLAELRKDGFRLDFSTTVWPLVATEVESVYYETLLTAQGRHRDAQRLVEAFLVAPDEKARAAVALGHGVAASDLWRWDHVERPYGDRRFTNHADFRAWLLDYLRQDIRRAGGGNLGDPHKAALDVLRDLRNEIRLVVDHAGLDGDSHRDELEGWYTGLNAFLSIGPPVSRIEEMVALMEAGVLDVVGPGLTIAVDHEDSAFVAESTAVPGARFRAAVLIEARLPDADLRQTAAPLLRHMLDAGQCRTFRIPAACGRTYETGGLDVTERPYRVVDAHGRAHPRVFGFGVPTEAVHWVTAAGTRPGVNSVTLVDSDAIARAVLALPSLGRQTLPAPRHDAASSGQLTEVTA</sequence>
<protein>
    <submittedName>
        <fullName evidence="2">FAD-binding protein</fullName>
    </submittedName>
</protein>
<dbReference type="InterPro" id="IPR038732">
    <property type="entry name" value="HpyO/CreE_NAD-binding"/>
</dbReference>
<dbReference type="RefSeq" id="WP_043407507.1">
    <property type="nucleotide sequence ID" value="NZ_CP021080.1"/>
</dbReference>
<evidence type="ECO:0000313" key="2">
    <source>
        <dbReference type="EMBL" id="ASN27602.1"/>
    </source>
</evidence>
<dbReference type="InterPro" id="IPR036188">
    <property type="entry name" value="FAD/NAD-bd_sf"/>
</dbReference>
<dbReference type="InterPro" id="IPR052189">
    <property type="entry name" value="L-asp_N-monooxygenase_NS-form"/>
</dbReference>
<name>A0A221P623_9ACTN</name>
<dbReference type="PANTHER" id="PTHR40254:SF1">
    <property type="entry name" value="BLR0577 PROTEIN"/>
    <property type="match status" value="1"/>
</dbReference>
<dbReference type="KEGG" id="splu:LK06_029040"/>
<accession>A0A221P623</accession>
<proteinExistence type="predicted"/>